<evidence type="ECO:0000256" key="1">
    <source>
        <dbReference type="ARBA" id="ARBA00004141"/>
    </source>
</evidence>
<dbReference type="PANTHER" id="PTHR11003:SF334">
    <property type="entry name" value="FI03418P"/>
    <property type="match status" value="1"/>
</dbReference>
<organism evidence="11 12">
    <name type="scientific">Mesorhabditis belari</name>
    <dbReference type="NCBI Taxonomy" id="2138241"/>
    <lineage>
        <taxon>Eukaryota</taxon>
        <taxon>Metazoa</taxon>
        <taxon>Ecdysozoa</taxon>
        <taxon>Nematoda</taxon>
        <taxon>Chromadorea</taxon>
        <taxon>Rhabditida</taxon>
        <taxon>Rhabditina</taxon>
        <taxon>Rhabditomorpha</taxon>
        <taxon>Rhabditoidea</taxon>
        <taxon>Rhabditidae</taxon>
        <taxon>Mesorhabditinae</taxon>
        <taxon>Mesorhabditis</taxon>
    </lineage>
</organism>
<dbReference type="GO" id="GO:0030322">
    <property type="term" value="P:stabilization of membrane potential"/>
    <property type="evidence" value="ECO:0007669"/>
    <property type="project" value="TreeGrafter"/>
</dbReference>
<dbReference type="PANTHER" id="PTHR11003">
    <property type="entry name" value="POTASSIUM CHANNEL, SUBFAMILY K"/>
    <property type="match status" value="1"/>
</dbReference>
<evidence type="ECO:0000313" key="11">
    <source>
        <dbReference type="Proteomes" id="UP000887575"/>
    </source>
</evidence>
<evidence type="ECO:0000256" key="7">
    <source>
        <dbReference type="ARBA" id="ARBA00023303"/>
    </source>
</evidence>
<keyword evidence="2 8" id="KW-0813">Transport</keyword>
<evidence type="ECO:0000256" key="2">
    <source>
        <dbReference type="ARBA" id="ARBA00022448"/>
    </source>
</evidence>
<evidence type="ECO:0000313" key="12">
    <source>
        <dbReference type="WBParaSite" id="MBELARI_LOCUS10916"/>
    </source>
</evidence>
<feature type="transmembrane region" description="Helical" evidence="9">
    <location>
        <begin position="23"/>
        <end position="48"/>
    </location>
</feature>
<feature type="transmembrane region" description="Helical" evidence="9">
    <location>
        <begin position="271"/>
        <end position="292"/>
    </location>
</feature>
<dbReference type="AlphaFoldDB" id="A0AAF3EAG1"/>
<dbReference type="Proteomes" id="UP000887575">
    <property type="component" value="Unassembled WGS sequence"/>
</dbReference>
<evidence type="ECO:0000256" key="3">
    <source>
        <dbReference type="ARBA" id="ARBA00022692"/>
    </source>
</evidence>
<name>A0AAF3EAG1_9BILA</name>
<proteinExistence type="inferred from homology"/>
<dbReference type="GO" id="GO:0022841">
    <property type="term" value="F:potassium ion leak channel activity"/>
    <property type="evidence" value="ECO:0007669"/>
    <property type="project" value="TreeGrafter"/>
</dbReference>
<dbReference type="InterPro" id="IPR013099">
    <property type="entry name" value="K_chnl_dom"/>
</dbReference>
<dbReference type="PRINTS" id="PR01333">
    <property type="entry name" value="2POREKCHANEL"/>
</dbReference>
<evidence type="ECO:0000256" key="9">
    <source>
        <dbReference type="SAM" id="Phobius"/>
    </source>
</evidence>
<dbReference type="GO" id="GO:0015271">
    <property type="term" value="F:outward rectifier potassium channel activity"/>
    <property type="evidence" value="ECO:0007669"/>
    <property type="project" value="TreeGrafter"/>
</dbReference>
<sequence length="377" mass="43249">MGTSSRRHRRSKVIRVVNLVKRIIAFFFSHVGLCALVIGYTMLGAFIFKYVEGPHERRVQNEVDKERQRTIDIAWNATFRVNRLNEEQWKRIVHSQIKSFRATCYNAIRNGYDGKMFTPQWTIPGAFMYSLTIITTIGYGNTSAKTSPGKVLTIMYAIIGIPLMLLFLTNIGDVLAKIFRFLYAQSIRLKFRIILWHKKRKAAKIRRANSLVSRLTRGHRVKTDSSVDSLGHNGYIGGPDVEDLLTAQAQMEELEVKEIVQQQLDKVSVPLSLVCLTMLAYLFLGTIIFHIWEGWDLVDSFYFCYISLTTIGFGDKFPGESLSEKEDGRNKLVITSIYLLFGMALLAMCFNLAQEEVANKTRWLASKFRRQKSEDDD</sequence>
<feature type="domain" description="Potassium channel" evidence="10">
    <location>
        <begin position="277"/>
        <end position="355"/>
    </location>
</feature>
<keyword evidence="4 9" id="KW-1133">Transmembrane helix</keyword>
<dbReference type="InterPro" id="IPR003280">
    <property type="entry name" value="2pore_dom_K_chnl"/>
</dbReference>
<keyword evidence="5 8" id="KW-0406">Ion transport</keyword>
<comment type="similarity">
    <text evidence="8">Belongs to the two pore domain potassium channel (TC 1.A.1.8) family.</text>
</comment>
<accession>A0AAF3EAG1</accession>
<evidence type="ECO:0000256" key="6">
    <source>
        <dbReference type="ARBA" id="ARBA00023136"/>
    </source>
</evidence>
<dbReference type="WBParaSite" id="MBELARI_LOCUS10916">
    <property type="protein sequence ID" value="MBELARI_LOCUS10916"/>
    <property type="gene ID" value="MBELARI_LOCUS10916"/>
</dbReference>
<feature type="transmembrane region" description="Helical" evidence="9">
    <location>
        <begin position="121"/>
        <end position="139"/>
    </location>
</feature>
<dbReference type="GO" id="GO:0005886">
    <property type="term" value="C:plasma membrane"/>
    <property type="evidence" value="ECO:0007669"/>
    <property type="project" value="TreeGrafter"/>
</dbReference>
<evidence type="ECO:0000259" key="10">
    <source>
        <dbReference type="Pfam" id="PF07885"/>
    </source>
</evidence>
<feature type="transmembrane region" description="Helical" evidence="9">
    <location>
        <begin position="332"/>
        <end position="353"/>
    </location>
</feature>
<reference evidence="12" key="1">
    <citation type="submission" date="2024-02" db="UniProtKB">
        <authorList>
            <consortium name="WormBaseParasite"/>
        </authorList>
    </citation>
    <scope>IDENTIFICATION</scope>
</reference>
<feature type="domain" description="Potassium channel" evidence="10">
    <location>
        <begin position="108"/>
        <end position="176"/>
    </location>
</feature>
<keyword evidence="11" id="KW-1185">Reference proteome</keyword>
<evidence type="ECO:0000256" key="8">
    <source>
        <dbReference type="RuleBase" id="RU003857"/>
    </source>
</evidence>
<dbReference type="SUPFAM" id="SSF81324">
    <property type="entry name" value="Voltage-gated potassium channels"/>
    <property type="match status" value="2"/>
</dbReference>
<dbReference type="Gene3D" id="1.10.287.70">
    <property type="match status" value="1"/>
</dbReference>
<keyword evidence="3 8" id="KW-0812">Transmembrane</keyword>
<keyword evidence="6 9" id="KW-0472">Membrane</keyword>
<dbReference type="Pfam" id="PF07885">
    <property type="entry name" value="Ion_trans_2"/>
    <property type="match status" value="2"/>
</dbReference>
<evidence type="ECO:0000256" key="5">
    <source>
        <dbReference type="ARBA" id="ARBA00023065"/>
    </source>
</evidence>
<evidence type="ECO:0000256" key="4">
    <source>
        <dbReference type="ARBA" id="ARBA00022989"/>
    </source>
</evidence>
<feature type="transmembrane region" description="Helical" evidence="9">
    <location>
        <begin position="151"/>
        <end position="172"/>
    </location>
</feature>
<keyword evidence="7 8" id="KW-0407">Ion channel</keyword>
<protein>
    <submittedName>
        <fullName evidence="12">Potassium channel domain-containing protein</fullName>
    </submittedName>
</protein>
<comment type="subcellular location">
    <subcellularLocation>
        <location evidence="1">Membrane</location>
        <topology evidence="1">Multi-pass membrane protein</topology>
    </subcellularLocation>
</comment>